<proteinExistence type="predicted"/>
<organism evidence="1">
    <name type="scientific">freshwater metagenome</name>
    <dbReference type="NCBI Taxonomy" id="449393"/>
    <lineage>
        <taxon>unclassified sequences</taxon>
        <taxon>metagenomes</taxon>
        <taxon>ecological metagenomes</taxon>
    </lineage>
</organism>
<dbReference type="AlphaFoldDB" id="A0A6J6IHA9"/>
<evidence type="ECO:0000313" key="1">
    <source>
        <dbReference type="EMBL" id="CAB4623872.1"/>
    </source>
</evidence>
<gene>
    <name evidence="1" type="ORF">UFOPK1981_00280</name>
</gene>
<reference evidence="1" key="1">
    <citation type="submission" date="2020-05" db="EMBL/GenBank/DDBJ databases">
        <authorList>
            <person name="Chiriac C."/>
            <person name="Salcher M."/>
            <person name="Ghai R."/>
            <person name="Kavagutti S V."/>
        </authorList>
    </citation>
    <scope>NUCLEOTIDE SEQUENCE</scope>
</reference>
<accession>A0A6J6IHA9</accession>
<name>A0A6J6IHA9_9ZZZZ</name>
<protein>
    <submittedName>
        <fullName evidence="1">Unannotated protein</fullName>
    </submittedName>
</protein>
<sequence>MYSAARTIPNVAITAATGYLVNVPTRTKNSLTKLDKPGRAKLDMPAMKNDQAIIGVTRCKPPKSEIVEEPRREIIQPATKKRAAVEKPWLNMYRVAPL</sequence>
<dbReference type="EMBL" id="CAEZVI010000016">
    <property type="protein sequence ID" value="CAB4623872.1"/>
    <property type="molecule type" value="Genomic_DNA"/>
</dbReference>